<evidence type="ECO:0000313" key="3">
    <source>
        <dbReference type="Proteomes" id="UP000224056"/>
    </source>
</evidence>
<feature type="compositionally biased region" description="Basic and acidic residues" evidence="1">
    <location>
        <begin position="46"/>
        <end position="55"/>
    </location>
</feature>
<reference evidence="2 3" key="1">
    <citation type="submission" date="2016-10" db="EMBL/GenBank/DDBJ databases">
        <title>The whole genome sequencing and assembly of B. asteroides DSM 20089 strain.</title>
        <authorList>
            <person name="Lee Y.-J."/>
            <person name="Park M.-K."/>
            <person name="Yi H."/>
            <person name="Bahn Y.-S."/>
            <person name="Kim J.F."/>
            <person name="Lee D.-W."/>
        </authorList>
    </citation>
    <scope>NUCLEOTIDE SEQUENCE [LARGE SCALE GENOMIC DNA]</scope>
    <source>
        <strain evidence="2 3">DSM 20089</strain>
    </source>
</reference>
<dbReference type="RefSeq" id="WP_033511899.1">
    <property type="nucleotide sequence ID" value="NZ_CP017696.1"/>
</dbReference>
<dbReference type="AlphaFoldDB" id="A0AAD0EWW3"/>
<protein>
    <submittedName>
        <fullName evidence="2">Uncharacterized protein</fullName>
    </submittedName>
</protein>
<feature type="region of interest" description="Disordered" evidence="1">
    <location>
        <begin position="46"/>
        <end position="92"/>
    </location>
</feature>
<sequence length="92" mass="10486">MWSNEPVIARRWTNECISDADLVSIVLISVSVREVETKKKNIETEMKIEMRESRNKGSRNQGSRNEQPKEKRANEGSSAISKGLSEHAKKSR</sequence>
<dbReference type="Proteomes" id="UP000224056">
    <property type="component" value="Chromosome"/>
</dbReference>
<accession>A0AAD0EWW3</accession>
<name>A0AAD0EWW3_9BIFI</name>
<evidence type="ECO:0000256" key="1">
    <source>
        <dbReference type="SAM" id="MobiDB-lite"/>
    </source>
</evidence>
<evidence type="ECO:0000313" key="2">
    <source>
        <dbReference type="EMBL" id="ATO41451.1"/>
    </source>
</evidence>
<organism evidence="2 3">
    <name type="scientific">Bifidobacterium asteroides DSM 20089</name>
    <dbReference type="NCBI Taxonomy" id="1437594"/>
    <lineage>
        <taxon>Bacteria</taxon>
        <taxon>Bacillati</taxon>
        <taxon>Actinomycetota</taxon>
        <taxon>Actinomycetes</taxon>
        <taxon>Bifidobacteriales</taxon>
        <taxon>Bifidobacteriaceae</taxon>
        <taxon>Bifidobacterium</taxon>
    </lineage>
</organism>
<dbReference type="GeneID" id="93050607"/>
<gene>
    <name evidence="2" type="ORF">BA20089_04325</name>
</gene>
<dbReference type="EMBL" id="CP017696">
    <property type="protein sequence ID" value="ATO41451.1"/>
    <property type="molecule type" value="Genomic_DNA"/>
</dbReference>
<proteinExistence type="predicted"/>